<evidence type="ECO:0000313" key="5">
    <source>
        <dbReference type="Proteomes" id="UP000828390"/>
    </source>
</evidence>
<keyword evidence="2" id="KW-0812">Transmembrane</keyword>
<name>A0A9D4EFD3_DREPO</name>
<dbReference type="Proteomes" id="UP000828390">
    <property type="component" value="Unassembled WGS sequence"/>
</dbReference>
<keyword evidence="5" id="KW-1185">Reference proteome</keyword>
<accession>A0A9D4EFD3</accession>
<feature type="signal peptide" evidence="3">
    <location>
        <begin position="1"/>
        <end position="21"/>
    </location>
</feature>
<keyword evidence="2" id="KW-0472">Membrane</keyword>
<feature type="region of interest" description="Disordered" evidence="1">
    <location>
        <begin position="238"/>
        <end position="277"/>
    </location>
</feature>
<protein>
    <submittedName>
        <fullName evidence="4">Uncharacterized protein</fullName>
    </submittedName>
</protein>
<gene>
    <name evidence="4" type="ORF">DPMN_179059</name>
</gene>
<organism evidence="4 5">
    <name type="scientific">Dreissena polymorpha</name>
    <name type="common">Zebra mussel</name>
    <name type="synonym">Mytilus polymorpha</name>
    <dbReference type="NCBI Taxonomy" id="45954"/>
    <lineage>
        <taxon>Eukaryota</taxon>
        <taxon>Metazoa</taxon>
        <taxon>Spiralia</taxon>
        <taxon>Lophotrochozoa</taxon>
        <taxon>Mollusca</taxon>
        <taxon>Bivalvia</taxon>
        <taxon>Autobranchia</taxon>
        <taxon>Heteroconchia</taxon>
        <taxon>Euheterodonta</taxon>
        <taxon>Imparidentia</taxon>
        <taxon>Neoheterodontei</taxon>
        <taxon>Myida</taxon>
        <taxon>Dreissenoidea</taxon>
        <taxon>Dreissenidae</taxon>
        <taxon>Dreissena</taxon>
    </lineage>
</organism>
<evidence type="ECO:0000256" key="2">
    <source>
        <dbReference type="SAM" id="Phobius"/>
    </source>
</evidence>
<evidence type="ECO:0000256" key="1">
    <source>
        <dbReference type="SAM" id="MobiDB-lite"/>
    </source>
</evidence>
<dbReference type="EMBL" id="JAIWYP010000009">
    <property type="protein sequence ID" value="KAH3777611.1"/>
    <property type="molecule type" value="Genomic_DNA"/>
</dbReference>
<proteinExistence type="predicted"/>
<comment type="caution">
    <text evidence="4">The sequence shown here is derived from an EMBL/GenBank/DDBJ whole genome shotgun (WGS) entry which is preliminary data.</text>
</comment>
<sequence>MKHCACAMLLTWWYFLLQSEAANIALPAKCGGSIKINTSSSVIITFTNEERVVDECSYNVTQDDVKCQICVTVITPNYEMDCNVRVKWHTGAETFAFYSRQRYWCGMFDYSPVCMPVFSMGLTLQDLHTLALGTRYSMKFYVERSDEVGSVSMYHVSSIIRGHGLTLYRGHVIPRLHWDIFFAATFIVLFIAVFAVFAIRQYSKRKVHVANKETSDSATTDVAVELTQILQQTDLSNAPDVINNDNYTHTLPRQPPQDLADSHSYDDNDKSRLLPRD</sequence>
<dbReference type="AlphaFoldDB" id="A0A9D4EFD3"/>
<feature type="compositionally biased region" description="Basic and acidic residues" evidence="1">
    <location>
        <begin position="260"/>
        <end position="277"/>
    </location>
</feature>
<feature type="transmembrane region" description="Helical" evidence="2">
    <location>
        <begin position="180"/>
        <end position="199"/>
    </location>
</feature>
<evidence type="ECO:0000256" key="3">
    <source>
        <dbReference type="SAM" id="SignalP"/>
    </source>
</evidence>
<reference evidence="4" key="1">
    <citation type="journal article" date="2019" name="bioRxiv">
        <title>The Genome of the Zebra Mussel, Dreissena polymorpha: A Resource for Invasive Species Research.</title>
        <authorList>
            <person name="McCartney M.A."/>
            <person name="Auch B."/>
            <person name="Kono T."/>
            <person name="Mallez S."/>
            <person name="Zhang Y."/>
            <person name="Obille A."/>
            <person name="Becker A."/>
            <person name="Abrahante J.E."/>
            <person name="Garbe J."/>
            <person name="Badalamenti J.P."/>
            <person name="Herman A."/>
            <person name="Mangelson H."/>
            <person name="Liachko I."/>
            <person name="Sullivan S."/>
            <person name="Sone E.D."/>
            <person name="Koren S."/>
            <person name="Silverstein K.A.T."/>
            <person name="Beckman K.B."/>
            <person name="Gohl D.M."/>
        </authorList>
    </citation>
    <scope>NUCLEOTIDE SEQUENCE</scope>
    <source>
        <strain evidence="4">Duluth1</strain>
        <tissue evidence="4">Whole animal</tissue>
    </source>
</reference>
<keyword evidence="3" id="KW-0732">Signal</keyword>
<feature type="chain" id="PRO_5039192267" evidence="3">
    <location>
        <begin position="22"/>
        <end position="277"/>
    </location>
</feature>
<keyword evidence="2" id="KW-1133">Transmembrane helix</keyword>
<evidence type="ECO:0000313" key="4">
    <source>
        <dbReference type="EMBL" id="KAH3777611.1"/>
    </source>
</evidence>
<reference evidence="4" key="2">
    <citation type="submission" date="2020-11" db="EMBL/GenBank/DDBJ databases">
        <authorList>
            <person name="McCartney M.A."/>
            <person name="Auch B."/>
            <person name="Kono T."/>
            <person name="Mallez S."/>
            <person name="Becker A."/>
            <person name="Gohl D.M."/>
            <person name="Silverstein K.A.T."/>
            <person name="Koren S."/>
            <person name="Bechman K.B."/>
            <person name="Herman A."/>
            <person name="Abrahante J.E."/>
            <person name="Garbe J."/>
        </authorList>
    </citation>
    <scope>NUCLEOTIDE SEQUENCE</scope>
    <source>
        <strain evidence="4">Duluth1</strain>
        <tissue evidence="4">Whole animal</tissue>
    </source>
</reference>